<dbReference type="EMBL" id="CP063056">
    <property type="protein sequence ID" value="QPB42821.1"/>
    <property type="molecule type" value="Genomic_DNA"/>
</dbReference>
<dbReference type="RefSeq" id="WP_194812398.1">
    <property type="nucleotide sequence ID" value="NZ_CP063056.1"/>
</dbReference>
<evidence type="ECO:0000313" key="1">
    <source>
        <dbReference type="EMBL" id="QPB42821.1"/>
    </source>
</evidence>
<sequence>MSIALSQDFQLENDKKYSFYTDDELALLYKLENGLVPTKTHDQVMENLRKALHLEDK</sequence>
<organism evidence="1 2">
    <name type="scientific">Rodentibacter haemolyticus</name>
    <dbReference type="NCBI Taxonomy" id="2778911"/>
    <lineage>
        <taxon>Bacteria</taxon>
        <taxon>Pseudomonadati</taxon>
        <taxon>Pseudomonadota</taxon>
        <taxon>Gammaproteobacteria</taxon>
        <taxon>Pasteurellales</taxon>
        <taxon>Pasteurellaceae</taxon>
        <taxon>Rodentibacter</taxon>
    </lineage>
</organism>
<protein>
    <submittedName>
        <fullName evidence="1">Uncharacterized protein</fullName>
    </submittedName>
</protein>
<name>A0ABX6UZZ1_9PAST</name>
<keyword evidence="2" id="KW-1185">Reference proteome</keyword>
<accession>A0ABX6UZZ1</accession>
<reference evidence="1 2" key="1">
    <citation type="submission" date="2020-10" db="EMBL/GenBank/DDBJ databases">
        <title>Genome Sequencing of Rodentibacter spp. strain DSM111151.</title>
        <authorList>
            <person name="Benga L."/>
            <person name="Lautwein T."/>
        </authorList>
    </citation>
    <scope>NUCLEOTIDE SEQUENCE [LARGE SCALE GENOMIC DNA]</scope>
    <source>
        <strain evidence="1 2">DSM 111151</strain>
    </source>
</reference>
<proteinExistence type="predicted"/>
<evidence type="ECO:0000313" key="2">
    <source>
        <dbReference type="Proteomes" id="UP000663069"/>
    </source>
</evidence>
<gene>
    <name evidence="1" type="ORF">IHV77_01465</name>
</gene>
<dbReference type="Proteomes" id="UP000663069">
    <property type="component" value="Chromosome"/>
</dbReference>